<protein>
    <submittedName>
        <fullName evidence="2">Uncharacterized protein</fullName>
    </submittedName>
</protein>
<dbReference type="EMBL" id="CABDVU010000001">
    <property type="protein sequence ID" value="VTN09977.1"/>
    <property type="molecule type" value="Genomic_DNA"/>
</dbReference>
<evidence type="ECO:0000313" key="3">
    <source>
        <dbReference type="Proteomes" id="UP000339249"/>
    </source>
</evidence>
<keyword evidence="1" id="KW-0812">Transmembrane</keyword>
<keyword evidence="1" id="KW-1133">Transmembrane helix</keyword>
<name>A0A4U9CXT4_RAOTE</name>
<evidence type="ECO:0000313" key="2">
    <source>
        <dbReference type="EMBL" id="VTN09977.1"/>
    </source>
</evidence>
<dbReference type="Proteomes" id="UP000339249">
    <property type="component" value="Unassembled WGS sequence"/>
</dbReference>
<reference evidence="2 3" key="1">
    <citation type="submission" date="2019-04" db="EMBL/GenBank/DDBJ databases">
        <authorList>
            <consortium name="Pathogen Informatics"/>
        </authorList>
    </citation>
    <scope>NUCLEOTIDE SEQUENCE [LARGE SCALE GENOMIC DNA]</scope>
    <source>
        <strain evidence="2 3">NCTC9185</strain>
    </source>
</reference>
<sequence>MHVVYAVMVIVVTFSTCSVIVAVVVIVVIRAFHEQRFHAVKLGDRHLFCLAQCFALTYP</sequence>
<feature type="transmembrane region" description="Helical" evidence="1">
    <location>
        <begin position="6"/>
        <end position="32"/>
    </location>
</feature>
<accession>A0A4U9CXT4</accession>
<dbReference type="AlphaFoldDB" id="A0A4U9CXT4"/>
<organism evidence="2 3">
    <name type="scientific">Raoultella terrigena</name>
    <name type="common">Klebsiella terrigena</name>
    <dbReference type="NCBI Taxonomy" id="577"/>
    <lineage>
        <taxon>Bacteria</taxon>
        <taxon>Pseudomonadati</taxon>
        <taxon>Pseudomonadota</taxon>
        <taxon>Gammaproteobacteria</taxon>
        <taxon>Enterobacterales</taxon>
        <taxon>Enterobacteriaceae</taxon>
        <taxon>Klebsiella/Raoultella group</taxon>
        <taxon>Raoultella</taxon>
    </lineage>
</organism>
<gene>
    <name evidence="2" type="ORF">NCTC9185_01883</name>
</gene>
<evidence type="ECO:0000256" key="1">
    <source>
        <dbReference type="SAM" id="Phobius"/>
    </source>
</evidence>
<keyword evidence="1" id="KW-0472">Membrane</keyword>
<proteinExistence type="predicted"/>